<evidence type="ECO:0000313" key="6">
    <source>
        <dbReference type="EMBL" id="GLI57054.1"/>
    </source>
</evidence>
<keyword evidence="7" id="KW-1185">Reference proteome</keyword>
<feature type="domain" description="Peptide methionine sulphoxide reductase MsrA" evidence="5">
    <location>
        <begin position="1"/>
        <end position="141"/>
    </location>
</feature>
<dbReference type="SUPFAM" id="SSF55068">
    <property type="entry name" value="Peptide methionine sulfoxide reductase"/>
    <property type="match status" value="1"/>
</dbReference>
<sequence length="158" mass="18377">MEAPFESAPGVEAAVSGFAGGEEEFPTYEEVSSGSTGHREAVRVTYDADIISYEELLEIFWKQIDPTDNGGQFVDRGFHYTTAIFYSSDLEREAAERSKNYHEERGTFGDPIVTPILPLTTFYRAEEEHQDYYKNHKLKYKYYRNRSGRDEYLKKIWE</sequence>
<organism evidence="6 7">
    <name type="scientific">Propionigenium maris DSM 9537</name>
    <dbReference type="NCBI Taxonomy" id="1123000"/>
    <lineage>
        <taxon>Bacteria</taxon>
        <taxon>Fusobacteriati</taxon>
        <taxon>Fusobacteriota</taxon>
        <taxon>Fusobacteriia</taxon>
        <taxon>Fusobacteriales</taxon>
        <taxon>Fusobacteriaceae</taxon>
        <taxon>Propionigenium</taxon>
    </lineage>
</organism>
<dbReference type="GO" id="GO:0008113">
    <property type="term" value="F:peptide-methionine (S)-S-oxide reductase activity"/>
    <property type="evidence" value="ECO:0007669"/>
    <property type="project" value="UniProtKB-UniRule"/>
</dbReference>
<dbReference type="InterPro" id="IPR002569">
    <property type="entry name" value="Met_Sox_Rdtase_MsrA_dom"/>
</dbReference>
<accession>A0A9W6GL09</accession>
<name>A0A9W6GL09_9FUSO</name>
<dbReference type="Pfam" id="PF01625">
    <property type="entry name" value="PMSR"/>
    <property type="match status" value="1"/>
</dbReference>
<dbReference type="HAMAP" id="MF_01401">
    <property type="entry name" value="MsrA"/>
    <property type="match status" value="1"/>
</dbReference>
<dbReference type="InterPro" id="IPR036509">
    <property type="entry name" value="Met_Sox_Rdtase_MsrA_sf"/>
</dbReference>
<dbReference type="EMBL" id="BSDY01000012">
    <property type="protein sequence ID" value="GLI57054.1"/>
    <property type="molecule type" value="Genomic_DNA"/>
</dbReference>
<comment type="caution">
    <text evidence="4">Lacks conserved residue(s) required for the propagation of feature annotation.</text>
</comment>
<evidence type="ECO:0000313" key="7">
    <source>
        <dbReference type="Proteomes" id="UP001144471"/>
    </source>
</evidence>
<proteinExistence type="inferred from homology"/>
<comment type="catalytic activity">
    <reaction evidence="3 4">
        <text>[thioredoxin]-disulfide + L-methionine + H2O = L-methionine (S)-S-oxide + [thioredoxin]-dithiol</text>
        <dbReference type="Rhea" id="RHEA:19993"/>
        <dbReference type="Rhea" id="RHEA-COMP:10698"/>
        <dbReference type="Rhea" id="RHEA-COMP:10700"/>
        <dbReference type="ChEBI" id="CHEBI:15377"/>
        <dbReference type="ChEBI" id="CHEBI:29950"/>
        <dbReference type="ChEBI" id="CHEBI:50058"/>
        <dbReference type="ChEBI" id="CHEBI:57844"/>
        <dbReference type="ChEBI" id="CHEBI:58772"/>
        <dbReference type="EC" id="1.8.4.11"/>
    </reaction>
</comment>
<dbReference type="PANTHER" id="PTHR43774:SF1">
    <property type="entry name" value="PEPTIDE METHIONINE SULFOXIDE REDUCTASE MSRA 2"/>
    <property type="match status" value="1"/>
</dbReference>
<gene>
    <name evidence="4 6" type="primary">msrA</name>
    <name evidence="6" type="ORF">PM10SUCC1_25680</name>
</gene>
<evidence type="ECO:0000256" key="1">
    <source>
        <dbReference type="ARBA" id="ARBA00023002"/>
    </source>
</evidence>
<evidence type="ECO:0000256" key="3">
    <source>
        <dbReference type="ARBA" id="ARBA00048782"/>
    </source>
</evidence>
<reference evidence="6" key="1">
    <citation type="submission" date="2022-12" db="EMBL/GenBank/DDBJ databases">
        <title>Reference genome sequencing for broad-spectrum identification of bacterial and archaeal isolates by mass spectrometry.</title>
        <authorList>
            <person name="Sekiguchi Y."/>
            <person name="Tourlousse D.M."/>
        </authorList>
    </citation>
    <scope>NUCLEOTIDE SEQUENCE</scope>
    <source>
        <strain evidence="6">10succ1</strain>
    </source>
</reference>
<dbReference type="NCBIfam" id="TIGR00401">
    <property type="entry name" value="msrA"/>
    <property type="match status" value="1"/>
</dbReference>
<dbReference type="Gene3D" id="3.30.1060.10">
    <property type="entry name" value="Peptide methionine sulphoxide reductase MsrA"/>
    <property type="match status" value="1"/>
</dbReference>
<evidence type="ECO:0000259" key="5">
    <source>
        <dbReference type="Pfam" id="PF01625"/>
    </source>
</evidence>
<comment type="caution">
    <text evidence="6">The sequence shown here is derived from an EMBL/GenBank/DDBJ whole genome shotgun (WGS) entry which is preliminary data.</text>
</comment>
<comment type="similarity">
    <text evidence="4">Belongs to the MsrA Met sulfoxide reductase family.</text>
</comment>
<dbReference type="EC" id="1.8.4.11" evidence="4"/>
<keyword evidence="1 4" id="KW-0560">Oxidoreductase</keyword>
<comment type="function">
    <text evidence="4">Has an important function as a repair enzyme for proteins that have been inactivated by oxidation. Catalyzes the reversible oxidation-reduction of methionine sulfoxide in proteins to methionine.</text>
</comment>
<dbReference type="AlphaFoldDB" id="A0A9W6GL09"/>
<comment type="catalytic activity">
    <reaction evidence="2 4">
        <text>L-methionyl-[protein] + [thioredoxin]-disulfide + H2O = L-methionyl-(S)-S-oxide-[protein] + [thioredoxin]-dithiol</text>
        <dbReference type="Rhea" id="RHEA:14217"/>
        <dbReference type="Rhea" id="RHEA-COMP:10698"/>
        <dbReference type="Rhea" id="RHEA-COMP:10700"/>
        <dbReference type="Rhea" id="RHEA-COMP:12313"/>
        <dbReference type="Rhea" id="RHEA-COMP:12315"/>
        <dbReference type="ChEBI" id="CHEBI:15377"/>
        <dbReference type="ChEBI" id="CHEBI:16044"/>
        <dbReference type="ChEBI" id="CHEBI:29950"/>
        <dbReference type="ChEBI" id="CHEBI:44120"/>
        <dbReference type="ChEBI" id="CHEBI:50058"/>
        <dbReference type="EC" id="1.8.4.11"/>
    </reaction>
</comment>
<evidence type="ECO:0000256" key="4">
    <source>
        <dbReference type="HAMAP-Rule" id="MF_01401"/>
    </source>
</evidence>
<dbReference type="PANTHER" id="PTHR43774">
    <property type="entry name" value="PEPTIDE METHIONINE SULFOXIDE REDUCTASE"/>
    <property type="match status" value="1"/>
</dbReference>
<dbReference type="Proteomes" id="UP001144471">
    <property type="component" value="Unassembled WGS sequence"/>
</dbReference>
<evidence type="ECO:0000256" key="2">
    <source>
        <dbReference type="ARBA" id="ARBA00047806"/>
    </source>
</evidence>
<protein>
    <recommendedName>
        <fullName evidence="4">Peptide methionine sulfoxide reductase MsrA</fullName>
        <shortName evidence="4">Protein-methionine-S-oxide reductase</shortName>
        <ecNumber evidence="4">1.8.4.11</ecNumber>
    </recommendedName>
    <alternativeName>
        <fullName evidence="4">Peptide-methionine (S)-S-oxide reductase</fullName>
        <shortName evidence="4">Peptide Met(O) reductase</shortName>
    </alternativeName>
</protein>